<keyword evidence="2" id="KW-1185">Reference proteome</keyword>
<dbReference type="AlphaFoldDB" id="A0AAD7G9S7"/>
<accession>A0AAD7G9S7</accession>
<evidence type="ECO:0000313" key="1">
    <source>
        <dbReference type="EMBL" id="KAJ7681306.1"/>
    </source>
</evidence>
<gene>
    <name evidence="1" type="ORF">B0H17DRAFT_849081</name>
</gene>
<sequence>CRICKKNIAGPDRQNHMGKHILLAQRGMVEDNTAAEVAKDYPCGFCGQDAACTIAISSGKAVSSCTEGYQFMVKAALKPSGAKPCTNAPIKCALC</sequence>
<dbReference type="Proteomes" id="UP001221757">
    <property type="component" value="Unassembled WGS sequence"/>
</dbReference>
<organism evidence="1 2">
    <name type="scientific">Mycena rosella</name>
    <name type="common">Pink bonnet</name>
    <name type="synonym">Agaricus rosellus</name>
    <dbReference type="NCBI Taxonomy" id="1033263"/>
    <lineage>
        <taxon>Eukaryota</taxon>
        <taxon>Fungi</taxon>
        <taxon>Dikarya</taxon>
        <taxon>Basidiomycota</taxon>
        <taxon>Agaricomycotina</taxon>
        <taxon>Agaricomycetes</taxon>
        <taxon>Agaricomycetidae</taxon>
        <taxon>Agaricales</taxon>
        <taxon>Marasmiineae</taxon>
        <taxon>Mycenaceae</taxon>
        <taxon>Mycena</taxon>
    </lineage>
</organism>
<proteinExistence type="predicted"/>
<reference evidence="1" key="1">
    <citation type="submission" date="2023-03" db="EMBL/GenBank/DDBJ databases">
        <title>Massive genome expansion in bonnet fungi (Mycena s.s.) driven by repeated elements and novel gene families across ecological guilds.</title>
        <authorList>
            <consortium name="Lawrence Berkeley National Laboratory"/>
            <person name="Harder C.B."/>
            <person name="Miyauchi S."/>
            <person name="Viragh M."/>
            <person name="Kuo A."/>
            <person name="Thoen E."/>
            <person name="Andreopoulos B."/>
            <person name="Lu D."/>
            <person name="Skrede I."/>
            <person name="Drula E."/>
            <person name="Henrissat B."/>
            <person name="Morin E."/>
            <person name="Kohler A."/>
            <person name="Barry K."/>
            <person name="LaButti K."/>
            <person name="Morin E."/>
            <person name="Salamov A."/>
            <person name="Lipzen A."/>
            <person name="Mereny Z."/>
            <person name="Hegedus B."/>
            <person name="Baldrian P."/>
            <person name="Stursova M."/>
            <person name="Weitz H."/>
            <person name="Taylor A."/>
            <person name="Grigoriev I.V."/>
            <person name="Nagy L.G."/>
            <person name="Martin F."/>
            <person name="Kauserud H."/>
        </authorList>
    </citation>
    <scope>NUCLEOTIDE SEQUENCE</scope>
    <source>
        <strain evidence="1">CBHHK067</strain>
    </source>
</reference>
<comment type="caution">
    <text evidence="1">The sequence shown here is derived from an EMBL/GenBank/DDBJ whole genome shotgun (WGS) entry which is preliminary data.</text>
</comment>
<name>A0AAD7G9S7_MYCRO</name>
<dbReference type="EMBL" id="JARKIE010000120">
    <property type="protein sequence ID" value="KAJ7681306.1"/>
    <property type="molecule type" value="Genomic_DNA"/>
</dbReference>
<feature type="non-terminal residue" evidence="1">
    <location>
        <position position="95"/>
    </location>
</feature>
<feature type="non-terminal residue" evidence="1">
    <location>
        <position position="1"/>
    </location>
</feature>
<evidence type="ECO:0000313" key="2">
    <source>
        <dbReference type="Proteomes" id="UP001221757"/>
    </source>
</evidence>
<protein>
    <submittedName>
        <fullName evidence="1">Uncharacterized protein</fullName>
    </submittedName>
</protein>